<keyword evidence="1" id="KW-0548">Nucleotidyltransferase</keyword>
<dbReference type="GO" id="GO:0008781">
    <property type="term" value="F:N-acylneuraminate cytidylyltransferase activity"/>
    <property type="evidence" value="ECO:0007669"/>
    <property type="project" value="TreeGrafter"/>
</dbReference>
<dbReference type="Proteomes" id="UP000218731">
    <property type="component" value="Chromosome 1"/>
</dbReference>
<keyword evidence="1" id="KW-0808">Transferase</keyword>
<accession>A0A1L7N9F3</accession>
<protein>
    <submittedName>
        <fullName evidence="1">Acylneuraminate cytidylyltransferase</fullName>
    </submittedName>
</protein>
<dbReference type="InterPro" id="IPR050793">
    <property type="entry name" value="CMP-NeuNAc_synthase"/>
</dbReference>
<proteinExistence type="predicted"/>
<name>A0A1L7N9F3_PSEPU</name>
<organism evidence="1 2">
    <name type="scientific">Pseudomonas putida</name>
    <name type="common">Arthrobacter siderocapsulatus</name>
    <dbReference type="NCBI Taxonomy" id="303"/>
    <lineage>
        <taxon>Bacteria</taxon>
        <taxon>Pseudomonadati</taxon>
        <taxon>Pseudomonadota</taxon>
        <taxon>Gammaproteobacteria</taxon>
        <taxon>Pseudomonadales</taxon>
        <taxon>Pseudomonadaceae</taxon>
        <taxon>Pseudomonas</taxon>
    </lineage>
</organism>
<dbReference type="Pfam" id="PF02348">
    <property type="entry name" value="CTP_transf_3"/>
    <property type="match status" value="1"/>
</dbReference>
<dbReference type="PANTHER" id="PTHR21485:SF6">
    <property type="entry name" value="N-ACYLNEURAMINATE CYTIDYLYLTRANSFERASE-RELATED"/>
    <property type="match status" value="1"/>
</dbReference>
<sequence>MKYEKTTCFLPCRKGSERIPNKNIKPFGGHAFGLIEIKLKQLLEAEAVDAIVLSTNDESILDYASSLQSNKITLHKRREELSSSQTSTDQLVAHALELIGEGNILWTHVTSPFLSASHYNEIVKLHNEKVLTGYDSLMTTNLLHGFLWQNGEAMNYDRNVEKWPRTQTLTPVHEVNSGVFLAHASIYRELDDRIGRKPYLHPLGKLISHDIDWPEDFTIAECLLEKGLVTL</sequence>
<dbReference type="CDD" id="cd02513">
    <property type="entry name" value="CMP-NeuAc_Synthase"/>
    <property type="match status" value="1"/>
</dbReference>
<dbReference type="AlphaFoldDB" id="A0A1L7N9F3"/>
<dbReference type="EMBL" id="AP015029">
    <property type="protein sequence ID" value="BAW22072.1"/>
    <property type="molecule type" value="Genomic_DNA"/>
</dbReference>
<dbReference type="InterPro" id="IPR029044">
    <property type="entry name" value="Nucleotide-diphossugar_trans"/>
</dbReference>
<evidence type="ECO:0000313" key="2">
    <source>
        <dbReference type="Proteomes" id="UP000218731"/>
    </source>
</evidence>
<evidence type="ECO:0000313" key="1">
    <source>
        <dbReference type="EMBL" id="BAW22072.1"/>
    </source>
</evidence>
<reference evidence="1 2" key="1">
    <citation type="submission" date="2015-11" db="EMBL/GenBank/DDBJ databases">
        <title>Complete genome sequencing of a biphenyl-degrading bacterium, Pseudomonas putida KF715 (=NBRC110667).</title>
        <authorList>
            <person name="Suenaga H."/>
            <person name="Fujihara N."/>
            <person name="Watanabe T."/>
            <person name="Hirose J."/>
            <person name="Kimura N."/>
            <person name="Yamazoe A."/>
            <person name="Hosoyama A."/>
            <person name="Shimodaira J."/>
            <person name="Furukawa K."/>
        </authorList>
    </citation>
    <scope>NUCLEOTIDE SEQUENCE [LARGE SCALE GENOMIC DNA]</scope>
    <source>
        <strain evidence="1 2">KF715</strain>
    </source>
</reference>
<dbReference type="SUPFAM" id="SSF53448">
    <property type="entry name" value="Nucleotide-diphospho-sugar transferases"/>
    <property type="match status" value="1"/>
</dbReference>
<dbReference type="PANTHER" id="PTHR21485">
    <property type="entry name" value="HAD SUPERFAMILY MEMBERS CMAS AND KDSC"/>
    <property type="match status" value="1"/>
</dbReference>
<dbReference type="RefSeq" id="WP_024717764.1">
    <property type="nucleotide sequence ID" value="NZ_AP015029.1"/>
</dbReference>
<dbReference type="Gene3D" id="3.90.550.10">
    <property type="entry name" value="Spore Coat Polysaccharide Biosynthesis Protein SpsA, Chain A"/>
    <property type="match status" value="1"/>
</dbReference>
<gene>
    <name evidence="1" type="ORF">KF715C_ch14990</name>
</gene>
<dbReference type="InterPro" id="IPR003329">
    <property type="entry name" value="Cytidylyl_trans"/>
</dbReference>